<organism evidence="2 3">
    <name type="scientific">Rhizopogon vinicolor AM-OR11-026</name>
    <dbReference type="NCBI Taxonomy" id="1314800"/>
    <lineage>
        <taxon>Eukaryota</taxon>
        <taxon>Fungi</taxon>
        <taxon>Dikarya</taxon>
        <taxon>Basidiomycota</taxon>
        <taxon>Agaricomycotina</taxon>
        <taxon>Agaricomycetes</taxon>
        <taxon>Agaricomycetidae</taxon>
        <taxon>Boletales</taxon>
        <taxon>Suillineae</taxon>
        <taxon>Rhizopogonaceae</taxon>
        <taxon>Rhizopogon</taxon>
    </lineage>
</organism>
<name>A0A1B7N5E4_9AGAM</name>
<dbReference type="PANTHER" id="PTHR19879:SF9">
    <property type="entry name" value="TRANSCRIPTION INITIATION FACTOR TFIID SUBUNIT 5"/>
    <property type="match status" value="1"/>
</dbReference>
<dbReference type="Gene3D" id="2.130.10.10">
    <property type="entry name" value="YVTN repeat-like/Quinoprotein amine dehydrogenase"/>
    <property type="match status" value="2"/>
</dbReference>
<dbReference type="SUPFAM" id="SSF50978">
    <property type="entry name" value="WD40 repeat-like"/>
    <property type="match status" value="1"/>
</dbReference>
<feature type="repeat" description="WD" evidence="1">
    <location>
        <begin position="275"/>
        <end position="306"/>
    </location>
</feature>
<dbReference type="CDD" id="cd00200">
    <property type="entry name" value="WD40"/>
    <property type="match status" value="1"/>
</dbReference>
<keyword evidence="1" id="KW-0853">WD repeat</keyword>
<accession>A0A1B7N5E4</accession>
<evidence type="ECO:0000313" key="2">
    <source>
        <dbReference type="EMBL" id="OAX40070.1"/>
    </source>
</evidence>
<proteinExistence type="predicted"/>
<keyword evidence="3" id="KW-1185">Reference proteome</keyword>
<dbReference type="InterPro" id="IPR036322">
    <property type="entry name" value="WD40_repeat_dom_sf"/>
</dbReference>
<dbReference type="InterPro" id="IPR015943">
    <property type="entry name" value="WD40/YVTN_repeat-like_dom_sf"/>
</dbReference>
<dbReference type="SMART" id="SM00320">
    <property type="entry name" value="WD40"/>
    <property type="match status" value="7"/>
</dbReference>
<dbReference type="EMBL" id="KV448225">
    <property type="protein sequence ID" value="OAX40070.1"/>
    <property type="molecule type" value="Genomic_DNA"/>
</dbReference>
<dbReference type="Proteomes" id="UP000092154">
    <property type="component" value="Unassembled WGS sequence"/>
</dbReference>
<evidence type="ECO:0000313" key="3">
    <source>
        <dbReference type="Proteomes" id="UP000092154"/>
    </source>
</evidence>
<feature type="repeat" description="WD" evidence="1">
    <location>
        <begin position="59"/>
        <end position="100"/>
    </location>
</feature>
<dbReference type="PROSITE" id="PS50082">
    <property type="entry name" value="WD_REPEATS_2"/>
    <property type="match status" value="4"/>
</dbReference>
<dbReference type="PROSITE" id="PS50294">
    <property type="entry name" value="WD_REPEATS_REGION"/>
    <property type="match status" value="3"/>
</dbReference>
<protein>
    <submittedName>
        <fullName evidence="2">WD40 repeat-like protein</fullName>
    </submittedName>
</protein>
<sequence>MAEDAAQHILPPSTPVRAFEGGEESVLAVAVFLDGQRMVTSGRTLRLWNLKDGVVTKTMEGHRDWVWGVAISRDGKLIASGDENGELIFWQGDSGERLTQAIKAHTTWISSVNFSPDGKVVATSSSDWTTKLWSSETRQLEGDLIDCGAPVHCVRFSPSGELLAIAAGKGIQIWKPGTRECIANLNAVPAISPNLSLAWIPDGTRLLSAGSYDDPTIREWDSSTWKQVGEPWNGHASDIRDIVVNSSGTLVASVSRDKSVRLWSLSDRRTIASFKLKHSDEVFSATFSIDGKHILGGGYDKKVSEWAVPKDALRGGAAQDSDSKACLHP</sequence>
<evidence type="ECO:0000256" key="1">
    <source>
        <dbReference type="PROSITE-ProRule" id="PRU00221"/>
    </source>
</evidence>
<gene>
    <name evidence="2" type="ORF">K503DRAFT_28678</name>
</gene>
<feature type="repeat" description="WD" evidence="1">
    <location>
        <begin position="102"/>
        <end position="143"/>
    </location>
</feature>
<dbReference type="STRING" id="1314800.A0A1B7N5E4"/>
<dbReference type="InterPro" id="IPR001680">
    <property type="entry name" value="WD40_rpt"/>
</dbReference>
<dbReference type="Pfam" id="PF00400">
    <property type="entry name" value="WD40"/>
    <property type="match status" value="6"/>
</dbReference>
<dbReference type="AlphaFoldDB" id="A0A1B7N5E4"/>
<feature type="repeat" description="WD" evidence="1">
    <location>
        <begin position="232"/>
        <end position="273"/>
    </location>
</feature>
<dbReference type="PANTHER" id="PTHR19879">
    <property type="entry name" value="TRANSCRIPTION INITIATION FACTOR TFIID"/>
    <property type="match status" value="1"/>
</dbReference>
<dbReference type="OrthoDB" id="2660687at2759"/>
<dbReference type="InParanoid" id="A0A1B7N5E4"/>
<reference evidence="2 3" key="1">
    <citation type="submission" date="2016-06" db="EMBL/GenBank/DDBJ databases">
        <title>Comparative genomics of the ectomycorrhizal sister species Rhizopogon vinicolor and Rhizopogon vesiculosus (Basidiomycota: Boletales) reveals a divergence of the mating type B locus.</title>
        <authorList>
            <consortium name="DOE Joint Genome Institute"/>
            <person name="Mujic A.B."/>
            <person name="Kuo A."/>
            <person name="Tritt A."/>
            <person name="Lipzen A."/>
            <person name="Chen C."/>
            <person name="Johnson J."/>
            <person name="Sharma A."/>
            <person name="Barry K."/>
            <person name="Grigoriev I.V."/>
            <person name="Spatafora J.W."/>
        </authorList>
    </citation>
    <scope>NUCLEOTIDE SEQUENCE [LARGE SCALE GENOMIC DNA]</scope>
    <source>
        <strain evidence="2 3">AM-OR11-026</strain>
    </source>
</reference>